<dbReference type="Proteomes" id="UP000006039">
    <property type="component" value="Unassembled WGS sequence"/>
</dbReference>
<feature type="region of interest" description="Disordered" evidence="1">
    <location>
        <begin position="77"/>
        <end position="135"/>
    </location>
</feature>
<keyword evidence="4" id="KW-1185">Reference proteome</keyword>
<proteinExistence type="predicted"/>
<dbReference type="EnsemblFungi" id="EJT69792">
    <property type="protein sequence ID" value="EJT69792"/>
    <property type="gene ID" value="GGTG_12675"/>
</dbReference>
<name>J3PGP6_GAET3</name>
<dbReference type="RefSeq" id="XP_009228840.1">
    <property type="nucleotide sequence ID" value="XM_009230576.1"/>
</dbReference>
<accession>J3PGP6</accession>
<dbReference type="AlphaFoldDB" id="J3PGP6"/>
<reference evidence="2" key="2">
    <citation type="submission" date="2010-07" db="EMBL/GenBank/DDBJ databases">
        <authorList>
            <consortium name="The Broad Institute Genome Sequencing Platform"/>
            <consortium name="Broad Institute Genome Sequencing Center for Infectious Disease"/>
            <person name="Ma L.-J."/>
            <person name="Dead R."/>
            <person name="Young S."/>
            <person name="Zeng Q."/>
            <person name="Koehrsen M."/>
            <person name="Alvarado L."/>
            <person name="Berlin A."/>
            <person name="Chapman S.B."/>
            <person name="Chen Z."/>
            <person name="Freedman E."/>
            <person name="Gellesch M."/>
            <person name="Goldberg J."/>
            <person name="Griggs A."/>
            <person name="Gujja S."/>
            <person name="Heilman E.R."/>
            <person name="Heiman D."/>
            <person name="Hepburn T."/>
            <person name="Howarth C."/>
            <person name="Jen D."/>
            <person name="Larson L."/>
            <person name="Mehta T."/>
            <person name="Neiman D."/>
            <person name="Pearson M."/>
            <person name="Roberts A."/>
            <person name="Saif S."/>
            <person name="Shea T."/>
            <person name="Shenoy N."/>
            <person name="Sisk P."/>
            <person name="Stolte C."/>
            <person name="Sykes S."/>
            <person name="Walk T."/>
            <person name="White J."/>
            <person name="Yandava C."/>
            <person name="Haas B."/>
            <person name="Nusbaum C."/>
            <person name="Birren B."/>
        </authorList>
    </citation>
    <scope>NUCLEOTIDE SEQUENCE</scope>
    <source>
        <strain evidence="2">R3-111a-1</strain>
    </source>
</reference>
<dbReference type="VEuPathDB" id="FungiDB:GGTG_12675"/>
<reference evidence="2" key="3">
    <citation type="submission" date="2010-09" db="EMBL/GenBank/DDBJ databases">
        <title>Annotation of Gaeumannomyces graminis var. tritici R3-111a-1.</title>
        <authorList>
            <consortium name="The Broad Institute Genome Sequencing Platform"/>
            <person name="Ma L.-J."/>
            <person name="Dead R."/>
            <person name="Young S.K."/>
            <person name="Zeng Q."/>
            <person name="Gargeya S."/>
            <person name="Fitzgerald M."/>
            <person name="Haas B."/>
            <person name="Abouelleil A."/>
            <person name="Alvarado L."/>
            <person name="Arachchi H.M."/>
            <person name="Berlin A."/>
            <person name="Brown A."/>
            <person name="Chapman S.B."/>
            <person name="Chen Z."/>
            <person name="Dunbar C."/>
            <person name="Freedman E."/>
            <person name="Gearin G."/>
            <person name="Gellesch M."/>
            <person name="Goldberg J."/>
            <person name="Griggs A."/>
            <person name="Gujja S."/>
            <person name="Heiman D."/>
            <person name="Howarth C."/>
            <person name="Larson L."/>
            <person name="Lui A."/>
            <person name="MacDonald P.J.P."/>
            <person name="Mehta T."/>
            <person name="Montmayeur A."/>
            <person name="Murphy C."/>
            <person name="Neiman D."/>
            <person name="Pearson M."/>
            <person name="Priest M."/>
            <person name="Roberts A."/>
            <person name="Saif S."/>
            <person name="Shea T."/>
            <person name="Shenoy N."/>
            <person name="Sisk P."/>
            <person name="Stolte C."/>
            <person name="Sykes S."/>
            <person name="Yandava C."/>
            <person name="Wortman J."/>
            <person name="Nusbaum C."/>
            <person name="Birren B."/>
        </authorList>
    </citation>
    <scope>NUCLEOTIDE SEQUENCE</scope>
    <source>
        <strain evidence="2">R3-111a-1</strain>
    </source>
</reference>
<evidence type="ECO:0000313" key="2">
    <source>
        <dbReference type="EMBL" id="EJT69792.1"/>
    </source>
</evidence>
<feature type="region of interest" description="Disordered" evidence="1">
    <location>
        <begin position="1"/>
        <end position="31"/>
    </location>
</feature>
<dbReference type="HOGENOM" id="CLU_1885913_0_0_1"/>
<reference evidence="4" key="1">
    <citation type="submission" date="2010-07" db="EMBL/GenBank/DDBJ databases">
        <title>The genome sequence of Gaeumannomyces graminis var. tritici strain R3-111a-1.</title>
        <authorList>
            <consortium name="The Broad Institute Genome Sequencing Platform"/>
            <person name="Ma L.-J."/>
            <person name="Dead R."/>
            <person name="Young S."/>
            <person name="Zeng Q."/>
            <person name="Koehrsen M."/>
            <person name="Alvarado L."/>
            <person name="Berlin A."/>
            <person name="Chapman S.B."/>
            <person name="Chen Z."/>
            <person name="Freedman E."/>
            <person name="Gellesch M."/>
            <person name="Goldberg J."/>
            <person name="Griggs A."/>
            <person name="Gujja S."/>
            <person name="Heilman E.R."/>
            <person name="Heiman D."/>
            <person name="Hepburn T."/>
            <person name="Howarth C."/>
            <person name="Jen D."/>
            <person name="Larson L."/>
            <person name="Mehta T."/>
            <person name="Neiman D."/>
            <person name="Pearson M."/>
            <person name="Roberts A."/>
            <person name="Saif S."/>
            <person name="Shea T."/>
            <person name="Shenoy N."/>
            <person name="Sisk P."/>
            <person name="Stolte C."/>
            <person name="Sykes S."/>
            <person name="Walk T."/>
            <person name="White J."/>
            <person name="Yandava C."/>
            <person name="Haas B."/>
            <person name="Nusbaum C."/>
            <person name="Birren B."/>
        </authorList>
    </citation>
    <scope>NUCLEOTIDE SEQUENCE [LARGE SCALE GENOMIC DNA]</scope>
    <source>
        <strain evidence="4">R3-111a-1</strain>
    </source>
</reference>
<dbReference type="GeneID" id="20353133"/>
<feature type="compositionally biased region" description="Basic and acidic residues" evidence="1">
    <location>
        <begin position="94"/>
        <end position="109"/>
    </location>
</feature>
<dbReference type="EMBL" id="GL385403">
    <property type="protein sequence ID" value="EJT69792.1"/>
    <property type="molecule type" value="Genomic_DNA"/>
</dbReference>
<evidence type="ECO:0000313" key="4">
    <source>
        <dbReference type="Proteomes" id="UP000006039"/>
    </source>
</evidence>
<organism evidence="2">
    <name type="scientific">Gaeumannomyces tritici (strain R3-111a-1)</name>
    <name type="common">Wheat and barley take-all root rot fungus</name>
    <name type="synonym">Gaeumannomyces graminis var. tritici</name>
    <dbReference type="NCBI Taxonomy" id="644352"/>
    <lineage>
        <taxon>Eukaryota</taxon>
        <taxon>Fungi</taxon>
        <taxon>Dikarya</taxon>
        <taxon>Ascomycota</taxon>
        <taxon>Pezizomycotina</taxon>
        <taxon>Sordariomycetes</taxon>
        <taxon>Sordariomycetidae</taxon>
        <taxon>Magnaporthales</taxon>
        <taxon>Magnaporthaceae</taxon>
        <taxon>Gaeumannomyces</taxon>
    </lineage>
</organism>
<reference evidence="3" key="4">
    <citation type="journal article" date="2015" name="G3 (Bethesda)">
        <title>Genome sequences of three phytopathogenic species of the Magnaporthaceae family of fungi.</title>
        <authorList>
            <person name="Okagaki L.H."/>
            <person name="Nunes C.C."/>
            <person name="Sailsbery J."/>
            <person name="Clay B."/>
            <person name="Brown D."/>
            <person name="John T."/>
            <person name="Oh Y."/>
            <person name="Young N."/>
            <person name="Fitzgerald M."/>
            <person name="Haas B.J."/>
            <person name="Zeng Q."/>
            <person name="Young S."/>
            <person name="Adiconis X."/>
            <person name="Fan L."/>
            <person name="Levin J.Z."/>
            <person name="Mitchell T.K."/>
            <person name="Okubara P.A."/>
            <person name="Farman M.L."/>
            <person name="Kohn L.M."/>
            <person name="Birren B."/>
            <person name="Ma L.-J."/>
            <person name="Dean R.A."/>
        </authorList>
    </citation>
    <scope>NUCLEOTIDE SEQUENCE</scope>
    <source>
        <strain evidence="3">R3-111a-1</strain>
    </source>
</reference>
<feature type="compositionally biased region" description="Basic residues" evidence="1">
    <location>
        <begin position="118"/>
        <end position="135"/>
    </location>
</feature>
<feature type="compositionally biased region" description="Low complexity" evidence="1">
    <location>
        <begin position="11"/>
        <end position="23"/>
    </location>
</feature>
<reference evidence="3" key="5">
    <citation type="submission" date="2018-04" db="UniProtKB">
        <authorList>
            <consortium name="EnsemblFungi"/>
        </authorList>
    </citation>
    <scope>IDENTIFICATION</scope>
    <source>
        <strain evidence="3">R3-111a-1</strain>
    </source>
</reference>
<protein>
    <submittedName>
        <fullName evidence="2 3">Uncharacterized protein</fullName>
    </submittedName>
</protein>
<evidence type="ECO:0000313" key="3">
    <source>
        <dbReference type="EnsemblFungi" id="EJT69792"/>
    </source>
</evidence>
<sequence length="135" mass="15136">MQNVQGRQAHRQAGSSSQQQRRAFPQTADRKRVLDRCPPRYYFSFPASRACAACHSRRLAGVALSGPGRCEQVGGFVPPLTDARQQGRGGSLLSERKGYEVGGRPDRLGAGHCSSRPARNRRRKQQRWPPHRLFQ</sequence>
<evidence type="ECO:0000256" key="1">
    <source>
        <dbReference type="SAM" id="MobiDB-lite"/>
    </source>
</evidence>
<gene>
    <name evidence="3" type="primary">20353133</name>
    <name evidence="2" type="ORF">GGTG_12675</name>
</gene>